<reference evidence="1" key="1">
    <citation type="submission" date="2021-06" db="EMBL/GenBank/DDBJ databases">
        <authorList>
            <person name="Kallberg Y."/>
            <person name="Tangrot J."/>
            <person name="Rosling A."/>
        </authorList>
    </citation>
    <scope>NUCLEOTIDE SEQUENCE</scope>
    <source>
        <strain evidence="1">AZ414A</strain>
    </source>
</reference>
<name>A0A9N9GQ13_9GLOM</name>
<proteinExistence type="predicted"/>
<dbReference type="Proteomes" id="UP000789706">
    <property type="component" value="Unassembled WGS sequence"/>
</dbReference>
<accession>A0A9N9GQ13</accession>
<gene>
    <name evidence="1" type="ORF">DEBURN_LOCUS10531</name>
</gene>
<feature type="non-terminal residue" evidence="1">
    <location>
        <position position="57"/>
    </location>
</feature>
<protein>
    <submittedName>
        <fullName evidence="1">11549_t:CDS:1</fullName>
    </submittedName>
</protein>
<evidence type="ECO:0000313" key="2">
    <source>
        <dbReference type="Proteomes" id="UP000789706"/>
    </source>
</evidence>
<comment type="caution">
    <text evidence="1">The sequence shown here is derived from an EMBL/GenBank/DDBJ whole genome shotgun (WGS) entry which is preliminary data.</text>
</comment>
<keyword evidence="2" id="KW-1185">Reference proteome</keyword>
<evidence type="ECO:0000313" key="1">
    <source>
        <dbReference type="EMBL" id="CAG8625094.1"/>
    </source>
</evidence>
<organism evidence="1 2">
    <name type="scientific">Diversispora eburnea</name>
    <dbReference type="NCBI Taxonomy" id="1213867"/>
    <lineage>
        <taxon>Eukaryota</taxon>
        <taxon>Fungi</taxon>
        <taxon>Fungi incertae sedis</taxon>
        <taxon>Mucoromycota</taxon>
        <taxon>Glomeromycotina</taxon>
        <taxon>Glomeromycetes</taxon>
        <taxon>Diversisporales</taxon>
        <taxon>Diversisporaceae</taxon>
        <taxon>Diversispora</taxon>
    </lineage>
</organism>
<dbReference type="AlphaFoldDB" id="A0A9N9GQ13"/>
<sequence>MTSIRIIIQSSSQQTSLTIPTHYQRTQPQNFNRYIEDACNAEVDLDFELYDKGDIFL</sequence>
<dbReference type="EMBL" id="CAJVPK010003249">
    <property type="protein sequence ID" value="CAG8625094.1"/>
    <property type="molecule type" value="Genomic_DNA"/>
</dbReference>